<dbReference type="Proteomes" id="UP001079657">
    <property type="component" value="Unassembled WGS sequence"/>
</dbReference>
<dbReference type="RefSeq" id="WP_268051824.1">
    <property type="nucleotide sequence ID" value="NZ_JAPQES010000012.1"/>
</dbReference>
<organism evidence="2 3">
    <name type="scientific">Clostridium ganghwense</name>
    <dbReference type="NCBI Taxonomy" id="312089"/>
    <lineage>
        <taxon>Bacteria</taxon>
        <taxon>Bacillati</taxon>
        <taxon>Bacillota</taxon>
        <taxon>Clostridia</taxon>
        <taxon>Eubacteriales</taxon>
        <taxon>Clostridiaceae</taxon>
        <taxon>Clostridium</taxon>
    </lineage>
</organism>
<sequence>MIKTNNLNDNRIDLSKELVMLDNVNLPFTSLLLRKGTDKCGDIITSWQYETLDSSRGTSKEGADITDFQTSDRSTGDKNICQIIRKAVSVSGTAGAIQLNNISDLFTHELQNRMLEAKRDLEYYLINGKYQEETADKAREMKGLLEFIKDENKLSGQTITKSDLNEIAKKMQKAGTASQNLILLCDYNTMDLIQDLYDDKIRYIGVTNEFGCPVLKINMTYASAIVYLCDSLPVNTMALVNLDYLKMAELRPLMYEDLAKTGDSRKGFICMENTLKVLHPDFAVQFTLEETQG</sequence>
<name>A0ABT4CX56_9CLOT</name>
<gene>
    <name evidence="2" type="ORF">OXH55_19400</name>
</gene>
<reference evidence="2" key="1">
    <citation type="submission" date="2022-12" db="EMBL/GenBank/DDBJ databases">
        <authorList>
            <person name="Wang J."/>
        </authorList>
    </citation>
    <scope>NUCLEOTIDE SEQUENCE</scope>
    <source>
        <strain evidence="2">HY-42-06</strain>
    </source>
</reference>
<evidence type="ECO:0000313" key="3">
    <source>
        <dbReference type="Proteomes" id="UP001079657"/>
    </source>
</evidence>
<comment type="caution">
    <text evidence="2">The sequence shown here is derived from an EMBL/GenBank/DDBJ whole genome shotgun (WGS) entry which is preliminary data.</text>
</comment>
<dbReference type="EMBL" id="JAPQES010000012">
    <property type="protein sequence ID" value="MCY6372761.1"/>
    <property type="molecule type" value="Genomic_DNA"/>
</dbReference>
<feature type="region of interest" description="Disordered" evidence="1">
    <location>
        <begin position="54"/>
        <end position="75"/>
    </location>
</feature>
<evidence type="ECO:0000256" key="1">
    <source>
        <dbReference type="SAM" id="MobiDB-lite"/>
    </source>
</evidence>
<protein>
    <submittedName>
        <fullName evidence="2">DUF5309 family protein</fullName>
    </submittedName>
</protein>
<dbReference type="Pfam" id="PF17236">
    <property type="entry name" value="SU10_MCP"/>
    <property type="match status" value="1"/>
</dbReference>
<evidence type="ECO:0000313" key="2">
    <source>
        <dbReference type="EMBL" id="MCY6372761.1"/>
    </source>
</evidence>
<keyword evidence="3" id="KW-1185">Reference proteome</keyword>
<dbReference type="InterPro" id="IPR035198">
    <property type="entry name" value="SU10_MCP"/>
</dbReference>
<proteinExistence type="predicted"/>
<accession>A0ABT4CX56</accession>